<feature type="compositionally biased region" description="Polar residues" evidence="1">
    <location>
        <begin position="13"/>
        <end position="26"/>
    </location>
</feature>
<organism evidence="2">
    <name type="scientific">marine metagenome</name>
    <dbReference type="NCBI Taxonomy" id="408172"/>
    <lineage>
        <taxon>unclassified sequences</taxon>
        <taxon>metagenomes</taxon>
        <taxon>ecological metagenomes</taxon>
    </lineage>
</organism>
<evidence type="ECO:0000256" key="1">
    <source>
        <dbReference type="SAM" id="MobiDB-lite"/>
    </source>
</evidence>
<evidence type="ECO:0000313" key="2">
    <source>
        <dbReference type="EMBL" id="SVC78178.1"/>
    </source>
</evidence>
<proteinExistence type="predicted"/>
<protein>
    <submittedName>
        <fullName evidence="2">Uncharacterized protein</fullName>
    </submittedName>
</protein>
<accession>A0A382PZV7</accession>
<dbReference type="AlphaFoldDB" id="A0A382PZV7"/>
<feature type="region of interest" description="Disordered" evidence="1">
    <location>
        <begin position="1"/>
        <end position="26"/>
    </location>
</feature>
<reference evidence="2" key="1">
    <citation type="submission" date="2018-05" db="EMBL/GenBank/DDBJ databases">
        <authorList>
            <person name="Lanie J.A."/>
            <person name="Ng W.-L."/>
            <person name="Kazmierczak K.M."/>
            <person name="Andrzejewski T.M."/>
            <person name="Davidsen T.M."/>
            <person name="Wayne K.J."/>
            <person name="Tettelin H."/>
            <person name="Glass J.I."/>
            <person name="Rusch D."/>
            <person name="Podicherti R."/>
            <person name="Tsui H.-C.T."/>
            <person name="Winkler M.E."/>
        </authorList>
    </citation>
    <scope>NUCLEOTIDE SEQUENCE</scope>
</reference>
<gene>
    <name evidence="2" type="ORF">METZ01_LOCUS331032</name>
</gene>
<name>A0A382PZV7_9ZZZZ</name>
<sequence length="26" mass="3081">MQTKSIDHCNLTFHHNQSRNQPHSGY</sequence>
<feature type="non-terminal residue" evidence="2">
    <location>
        <position position="26"/>
    </location>
</feature>
<dbReference type="EMBL" id="UINC01110580">
    <property type="protein sequence ID" value="SVC78178.1"/>
    <property type="molecule type" value="Genomic_DNA"/>
</dbReference>